<organism evidence="3 4">
    <name type="scientific">Candidatus Odoribacter faecigallinarum</name>
    <dbReference type="NCBI Taxonomy" id="2838706"/>
    <lineage>
        <taxon>Bacteria</taxon>
        <taxon>Pseudomonadati</taxon>
        <taxon>Bacteroidota</taxon>
        <taxon>Bacteroidia</taxon>
        <taxon>Bacteroidales</taxon>
        <taxon>Odoribacteraceae</taxon>
        <taxon>Odoribacter</taxon>
    </lineage>
</organism>
<feature type="chain" id="PRO_5039007908" evidence="1">
    <location>
        <begin position="21"/>
        <end position="183"/>
    </location>
</feature>
<dbReference type="GO" id="GO:0010181">
    <property type="term" value="F:FMN binding"/>
    <property type="evidence" value="ECO:0007669"/>
    <property type="project" value="InterPro"/>
</dbReference>
<dbReference type="AlphaFoldDB" id="A0A9D2AD44"/>
<sequence length="183" mass="20248">MNKILLTAAVIVATSFTLCAQNNKDMKTSKTLVAYFSATGTTAQVAKDIADLTGGTLYEIAPKSAYTSADLDWNNKQSRSSVEMNDPQARPELKTTATDLPTYDTIFIGYPIWWNLAPRIINTFIESHNLKGKTLIPFATSGGSGVNNSVNELKKTYPDLKWKDGKLLNRTNKNALQQWINQL</sequence>
<reference evidence="3" key="1">
    <citation type="journal article" date="2021" name="PeerJ">
        <title>Extensive microbial diversity within the chicken gut microbiome revealed by metagenomics and culture.</title>
        <authorList>
            <person name="Gilroy R."/>
            <person name="Ravi A."/>
            <person name="Getino M."/>
            <person name="Pursley I."/>
            <person name="Horton D.L."/>
            <person name="Alikhan N.F."/>
            <person name="Baker D."/>
            <person name="Gharbi K."/>
            <person name="Hall N."/>
            <person name="Watson M."/>
            <person name="Adriaenssens E.M."/>
            <person name="Foster-Nyarko E."/>
            <person name="Jarju S."/>
            <person name="Secka A."/>
            <person name="Antonio M."/>
            <person name="Oren A."/>
            <person name="Chaudhuri R.R."/>
            <person name="La Ragione R."/>
            <person name="Hildebrand F."/>
            <person name="Pallen M.J."/>
        </authorList>
    </citation>
    <scope>NUCLEOTIDE SEQUENCE</scope>
    <source>
        <strain evidence="3">23274</strain>
    </source>
</reference>
<name>A0A9D2AD44_9BACT</name>
<comment type="caution">
    <text evidence="3">The sequence shown here is derived from an EMBL/GenBank/DDBJ whole genome shotgun (WGS) entry which is preliminary data.</text>
</comment>
<dbReference type="Gene3D" id="3.40.50.360">
    <property type="match status" value="1"/>
</dbReference>
<dbReference type="InterPro" id="IPR008254">
    <property type="entry name" value="Flavodoxin/NO_synth"/>
</dbReference>
<protein>
    <submittedName>
        <fullName evidence="3">Flavodoxin</fullName>
    </submittedName>
</protein>
<evidence type="ECO:0000313" key="3">
    <source>
        <dbReference type="EMBL" id="HIX04467.1"/>
    </source>
</evidence>
<evidence type="ECO:0000256" key="1">
    <source>
        <dbReference type="SAM" id="SignalP"/>
    </source>
</evidence>
<evidence type="ECO:0000313" key="4">
    <source>
        <dbReference type="Proteomes" id="UP000824202"/>
    </source>
</evidence>
<evidence type="ECO:0000259" key="2">
    <source>
        <dbReference type="Pfam" id="PF12682"/>
    </source>
</evidence>
<dbReference type="SUPFAM" id="SSF52218">
    <property type="entry name" value="Flavoproteins"/>
    <property type="match status" value="1"/>
</dbReference>
<gene>
    <name evidence="3" type="ORF">H9863_10200</name>
</gene>
<reference evidence="3" key="2">
    <citation type="submission" date="2021-04" db="EMBL/GenBank/DDBJ databases">
        <authorList>
            <person name="Gilroy R."/>
        </authorList>
    </citation>
    <scope>NUCLEOTIDE SEQUENCE</scope>
    <source>
        <strain evidence="3">23274</strain>
    </source>
</reference>
<dbReference type="Pfam" id="PF12682">
    <property type="entry name" value="Flavodoxin_4"/>
    <property type="match status" value="1"/>
</dbReference>
<dbReference type="InterPro" id="IPR029039">
    <property type="entry name" value="Flavoprotein-like_sf"/>
</dbReference>
<dbReference type="Proteomes" id="UP000824202">
    <property type="component" value="Unassembled WGS sequence"/>
</dbReference>
<dbReference type="PANTHER" id="PTHR39201:SF1">
    <property type="entry name" value="FLAVODOXIN-LIKE DOMAIN-CONTAINING PROTEIN"/>
    <property type="match status" value="1"/>
</dbReference>
<dbReference type="NCBIfam" id="NF005501">
    <property type="entry name" value="PRK07116.1"/>
    <property type="match status" value="1"/>
</dbReference>
<feature type="signal peptide" evidence="1">
    <location>
        <begin position="1"/>
        <end position="20"/>
    </location>
</feature>
<dbReference type="PANTHER" id="PTHR39201">
    <property type="entry name" value="EXPORTED PROTEIN-RELATED"/>
    <property type="match status" value="1"/>
</dbReference>
<keyword evidence="1" id="KW-0732">Signal</keyword>
<feature type="domain" description="Flavodoxin-like" evidence="2">
    <location>
        <begin position="30"/>
        <end position="182"/>
    </location>
</feature>
<accession>A0A9D2AD44</accession>
<proteinExistence type="predicted"/>
<dbReference type="EMBL" id="DXFT01000199">
    <property type="protein sequence ID" value="HIX04467.1"/>
    <property type="molecule type" value="Genomic_DNA"/>
</dbReference>